<proteinExistence type="predicted"/>
<gene>
    <name evidence="1" type="primary">ORF219947</name>
</gene>
<dbReference type="EMBL" id="HACG01052039">
    <property type="protein sequence ID" value="CEK98910.1"/>
    <property type="molecule type" value="Transcribed_RNA"/>
</dbReference>
<feature type="non-terminal residue" evidence="1">
    <location>
        <position position="1"/>
    </location>
</feature>
<accession>A0A0B7C3A5</accession>
<evidence type="ECO:0000313" key="1">
    <source>
        <dbReference type="EMBL" id="CEK98910.1"/>
    </source>
</evidence>
<dbReference type="AlphaFoldDB" id="A0A0B7C3A5"/>
<protein>
    <submittedName>
        <fullName evidence="1">Uncharacterized protein</fullName>
    </submittedName>
</protein>
<name>A0A0B7C3A5_9EUPU</name>
<reference evidence="1" key="1">
    <citation type="submission" date="2014-12" db="EMBL/GenBank/DDBJ databases">
        <title>Insight into the proteome of Arion vulgaris.</title>
        <authorList>
            <person name="Aradska J."/>
            <person name="Bulat T."/>
            <person name="Smidak R."/>
            <person name="Sarate P."/>
            <person name="Gangsoo J."/>
            <person name="Sialana F."/>
            <person name="Bilban M."/>
            <person name="Lubec G."/>
        </authorList>
    </citation>
    <scope>NUCLEOTIDE SEQUENCE</scope>
    <source>
        <tissue evidence="1">Skin</tissue>
    </source>
</reference>
<organism evidence="1">
    <name type="scientific">Arion vulgaris</name>
    <dbReference type="NCBI Taxonomy" id="1028688"/>
    <lineage>
        <taxon>Eukaryota</taxon>
        <taxon>Metazoa</taxon>
        <taxon>Spiralia</taxon>
        <taxon>Lophotrochozoa</taxon>
        <taxon>Mollusca</taxon>
        <taxon>Gastropoda</taxon>
        <taxon>Heterobranchia</taxon>
        <taxon>Euthyneura</taxon>
        <taxon>Panpulmonata</taxon>
        <taxon>Eupulmonata</taxon>
        <taxon>Stylommatophora</taxon>
        <taxon>Helicina</taxon>
        <taxon>Arionoidea</taxon>
        <taxon>Arionidae</taxon>
        <taxon>Arion</taxon>
    </lineage>
</organism>
<sequence length="59" mass="7216">CNRCSRCAEQQIQLLATYKLKYRYNKITLGRRNAVMKQFKQISMKKQFDNNCYTQKYQQ</sequence>